<evidence type="ECO:0000313" key="2">
    <source>
        <dbReference type="EMBL" id="KAJ7322930.1"/>
    </source>
</evidence>
<feature type="region of interest" description="Disordered" evidence="1">
    <location>
        <begin position="166"/>
        <end position="196"/>
    </location>
</feature>
<proteinExistence type="predicted"/>
<reference evidence="2" key="1">
    <citation type="submission" date="2023-03" db="EMBL/GenBank/DDBJ databases">
        <title>Massive genome expansion in bonnet fungi (Mycena s.s.) driven by repeated elements and novel gene families across ecological guilds.</title>
        <authorList>
            <consortium name="Lawrence Berkeley National Laboratory"/>
            <person name="Harder C.B."/>
            <person name="Miyauchi S."/>
            <person name="Viragh M."/>
            <person name="Kuo A."/>
            <person name="Thoen E."/>
            <person name="Andreopoulos B."/>
            <person name="Lu D."/>
            <person name="Skrede I."/>
            <person name="Drula E."/>
            <person name="Henrissat B."/>
            <person name="Morin E."/>
            <person name="Kohler A."/>
            <person name="Barry K."/>
            <person name="LaButti K."/>
            <person name="Morin E."/>
            <person name="Salamov A."/>
            <person name="Lipzen A."/>
            <person name="Mereny Z."/>
            <person name="Hegedus B."/>
            <person name="Baldrian P."/>
            <person name="Stursova M."/>
            <person name="Weitz H."/>
            <person name="Taylor A."/>
            <person name="Grigoriev I.V."/>
            <person name="Nagy L.G."/>
            <person name="Martin F."/>
            <person name="Kauserud H."/>
        </authorList>
    </citation>
    <scope>NUCLEOTIDE SEQUENCE</scope>
    <source>
        <strain evidence="2">CBHHK002</strain>
    </source>
</reference>
<dbReference type="Proteomes" id="UP001218218">
    <property type="component" value="Unassembled WGS sequence"/>
</dbReference>
<accession>A0AAD7EHZ9</accession>
<comment type="caution">
    <text evidence="2">The sequence shown here is derived from an EMBL/GenBank/DDBJ whole genome shotgun (WGS) entry which is preliminary data.</text>
</comment>
<sequence length="196" mass="21887">MSTSHGDFAAIRRFPAEILVEIFSYHTSSLVGFSANADAQLWTELDCLAKTGLLTLSRVWSRWHSIVFDIPTLWSTLLLHGILWRTPYALAKTVTLLSAALAWSQNAPLSMIVIESARGSGRLLHGLRPRRKRSCFFSTHVGGGQQNSAVPWTSIPLACERNSRFYSTSSSTRPGRCQRPRIQSTSSWGRPRGSRR</sequence>
<dbReference type="EMBL" id="JARIHO010000048">
    <property type="protein sequence ID" value="KAJ7322930.1"/>
    <property type="molecule type" value="Genomic_DNA"/>
</dbReference>
<gene>
    <name evidence="2" type="ORF">DFH08DRAFT_888289</name>
</gene>
<evidence type="ECO:0008006" key="4">
    <source>
        <dbReference type="Google" id="ProtNLM"/>
    </source>
</evidence>
<protein>
    <recommendedName>
        <fullName evidence="4">F-box domain-containing protein</fullName>
    </recommendedName>
</protein>
<dbReference type="AlphaFoldDB" id="A0AAD7EHZ9"/>
<evidence type="ECO:0000256" key="1">
    <source>
        <dbReference type="SAM" id="MobiDB-lite"/>
    </source>
</evidence>
<organism evidence="2 3">
    <name type="scientific">Mycena albidolilacea</name>
    <dbReference type="NCBI Taxonomy" id="1033008"/>
    <lineage>
        <taxon>Eukaryota</taxon>
        <taxon>Fungi</taxon>
        <taxon>Dikarya</taxon>
        <taxon>Basidiomycota</taxon>
        <taxon>Agaricomycotina</taxon>
        <taxon>Agaricomycetes</taxon>
        <taxon>Agaricomycetidae</taxon>
        <taxon>Agaricales</taxon>
        <taxon>Marasmiineae</taxon>
        <taxon>Mycenaceae</taxon>
        <taxon>Mycena</taxon>
    </lineage>
</organism>
<name>A0AAD7EHZ9_9AGAR</name>
<keyword evidence="3" id="KW-1185">Reference proteome</keyword>
<evidence type="ECO:0000313" key="3">
    <source>
        <dbReference type="Proteomes" id="UP001218218"/>
    </source>
</evidence>